<feature type="disulfide bond" evidence="12">
    <location>
        <begin position="21"/>
        <end position="99"/>
    </location>
</feature>
<feature type="binding site" evidence="10">
    <location>
        <position position="59"/>
    </location>
    <ligand>
        <name>Ca(2+)</name>
        <dbReference type="ChEBI" id="CHEBI:29108"/>
        <label>1</label>
    </ligand>
</feature>
<comment type="cofactor">
    <cofactor evidence="10">
        <name>Ca(2+)</name>
        <dbReference type="ChEBI" id="CHEBI:29108"/>
    </cofactor>
    <text evidence="10">Binds 2 calcium ions per subunit.</text>
</comment>
<evidence type="ECO:0000256" key="8">
    <source>
        <dbReference type="ARBA" id="ARBA00023004"/>
    </source>
</evidence>
<accession>A0A396JND5</accession>
<comment type="catalytic activity">
    <reaction evidence="1">
        <text>2 a phenolic donor + H2O2 = 2 a phenolic radical donor + 2 H2O</text>
        <dbReference type="Rhea" id="RHEA:56136"/>
        <dbReference type="ChEBI" id="CHEBI:15377"/>
        <dbReference type="ChEBI" id="CHEBI:16240"/>
        <dbReference type="ChEBI" id="CHEBI:139520"/>
        <dbReference type="ChEBI" id="CHEBI:139521"/>
        <dbReference type="EC" id="1.11.1.7"/>
    </reaction>
</comment>
<feature type="binding site" evidence="10">
    <location>
        <position position="55"/>
    </location>
    <ligand>
        <name>Ca(2+)</name>
        <dbReference type="ChEBI" id="CHEBI:29108"/>
        <label>1</label>
    </ligand>
</feature>
<feature type="disulfide bond" evidence="12">
    <location>
        <begin position="53"/>
        <end position="58"/>
    </location>
</feature>
<feature type="active site" description="Proton acceptor" evidence="9">
    <location>
        <position position="51"/>
    </location>
</feature>
<dbReference type="GO" id="GO:0020037">
    <property type="term" value="F:heme binding"/>
    <property type="evidence" value="ECO:0007669"/>
    <property type="project" value="InterPro"/>
</dbReference>
<evidence type="ECO:0000256" key="4">
    <source>
        <dbReference type="ARBA" id="ARBA00022559"/>
    </source>
</evidence>
<organism evidence="15">
    <name type="scientific">Medicago truncatula</name>
    <name type="common">Barrel medic</name>
    <name type="synonym">Medicago tribuloides</name>
    <dbReference type="NCBI Taxonomy" id="3880"/>
    <lineage>
        <taxon>Eukaryota</taxon>
        <taxon>Viridiplantae</taxon>
        <taxon>Streptophyta</taxon>
        <taxon>Embryophyta</taxon>
        <taxon>Tracheophyta</taxon>
        <taxon>Spermatophyta</taxon>
        <taxon>Magnoliopsida</taxon>
        <taxon>eudicotyledons</taxon>
        <taxon>Gunneridae</taxon>
        <taxon>Pentapetalae</taxon>
        <taxon>rosids</taxon>
        <taxon>fabids</taxon>
        <taxon>Fabales</taxon>
        <taxon>Fabaceae</taxon>
        <taxon>Papilionoideae</taxon>
        <taxon>50 kb inversion clade</taxon>
        <taxon>NPAAA clade</taxon>
        <taxon>Hologalegina</taxon>
        <taxon>IRL clade</taxon>
        <taxon>Trifolieae</taxon>
        <taxon>Medicago</taxon>
    </lineage>
</organism>
<evidence type="ECO:0000256" key="6">
    <source>
        <dbReference type="ARBA" id="ARBA00022723"/>
    </source>
</evidence>
<dbReference type="GO" id="GO:0140825">
    <property type="term" value="F:lactoperoxidase activity"/>
    <property type="evidence" value="ECO:0007669"/>
    <property type="project" value="UniProtKB-EC"/>
</dbReference>
<proteinExistence type="inferred from homology"/>
<dbReference type="SUPFAM" id="SSF48113">
    <property type="entry name" value="Heme-dependent peroxidases"/>
    <property type="match status" value="1"/>
</dbReference>
<comment type="similarity">
    <text evidence="13">Belongs to the peroxidase family.</text>
</comment>
<dbReference type="InterPro" id="IPR002016">
    <property type="entry name" value="Haem_peroxidase"/>
</dbReference>
<evidence type="ECO:0000256" key="9">
    <source>
        <dbReference type="PIRSR" id="PIRSR600823-1"/>
    </source>
</evidence>
<evidence type="ECO:0000256" key="1">
    <source>
        <dbReference type="ARBA" id="ARBA00000189"/>
    </source>
</evidence>
<dbReference type="AlphaFoldDB" id="A0A396JND5"/>
<sequence>MQEIYIHWKSQLQLNYYSTSCPRAEEIIKQQVTELYNQGSTAISWLRNLFHDCMVNSCDASFLLATWRGVVSEQTSVRSFGMRNFKYVNTIKAAVEKECPLTVSCADIVALSARDGIAMVCLCHHHIHMLGVASRTVRLISWTVFEGYK</sequence>
<keyword evidence="12" id="KW-1015">Disulfide bond</keyword>
<dbReference type="Gene3D" id="1.10.520.10">
    <property type="match status" value="1"/>
</dbReference>
<feature type="binding site" evidence="10">
    <location>
        <position position="73"/>
    </location>
    <ligand>
        <name>Ca(2+)</name>
        <dbReference type="ChEBI" id="CHEBI:29108"/>
        <label>1</label>
    </ligand>
</feature>
<feature type="site" description="Transition state stabilizer" evidence="11">
    <location>
        <position position="47"/>
    </location>
</feature>
<keyword evidence="10" id="KW-0106">Calcium</keyword>
<keyword evidence="6 10" id="KW-0479">Metal-binding</keyword>
<feature type="binding site" evidence="10">
    <location>
        <position position="61"/>
    </location>
    <ligand>
        <name>Ca(2+)</name>
        <dbReference type="ChEBI" id="CHEBI:29108"/>
        <label>1</label>
    </ligand>
</feature>
<dbReference type="EC" id="1.11.1.7" evidence="3"/>
<gene>
    <name evidence="15" type="ORF">MtrunA17_Chr1g0181491</name>
</gene>
<feature type="domain" description="Plant heme peroxidase family profile" evidence="14">
    <location>
        <begin position="11"/>
        <end position="149"/>
    </location>
</feature>
<comment type="cofactor">
    <cofactor evidence="2">
        <name>heme b</name>
        <dbReference type="ChEBI" id="CHEBI:60344"/>
    </cofactor>
</comment>
<keyword evidence="4 15" id="KW-0575">Peroxidase</keyword>
<dbReference type="PROSITE" id="PS50873">
    <property type="entry name" value="PEROXIDASE_4"/>
    <property type="match status" value="1"/>
</dbReference>
<keyword evidence="5" id="KW-0349">Heme</keyword>
<evidence type="ECO:0000256" key="11">
    <source>
        <dbReference type="PIRSR" id="PIRSR600823-4"/>
    </source>
</evidence>
<evidence type="ECO:0000259" key="14">
    <source>
        <dbReference type="PROSITE" id="PS50873"/>
    </source>
</evidence>
<dbReference type="InterPro" id="IPR000823">
    <property type="entry name" value="Peroxidase_pln"/>
</dbReference>
<evidence type="ECO:0000256" key="13">
    <source>
        <dbReference type="RuleBase" id="RU004241"/>
    </source>
</evidence>
<dbReference type="PRINTS" id="PR00461">
    <property type="entry name" value="PLPEROXIDASE"/>
</dbReference>
<evidence type="ECO:0000256" key="2">
    <source>
        <dbReference type="ARBA" id="ARBA00001970"/>
    </source>
</evidence>
<evidence type="ECO:0000256" key="5">
    <source>
        <dbReference type="ARBA" id="ARBA00022617"/>
    </source>
</evidence>
<reference evidence="15" key="1">
    <citation type="journal article" date="2018" name="Nat. Plants">
        <title>Whole-genome landscape of Medicago truncatula symbiotic genes.</title>
        <authorList>
            <person name="Pecrix Y."/>
            <person name="Gamas P."/>
            <person name="Carrere S."/>
        </authorList>
    </citation>
    <scope>NUCLEOTIDE SEQUENCE</scope>
    <source>
        <tissue evidence="15">Leaves</tissue>
    </source>
</reference>
<dbReference type="PANTHER" id="PTHR31235">
    <property type="entry name" value="PEROXIDASE 25-RELATED"/>
    <property type="match status" value="1"/>
</dbReference>
<evidence type="ECO:0000256" key="10">
    <source>
        <dbReference type="PIRSR" id="PIRSR600823-3"/>
    </source>
</evidence>
<evidence type="ECO:0000256" key="12">
    <source>
        <dbReference type="PIRSR" id="PIRSR600823-5"/>
    </source>
</evidence>
<protein>
    <recommendedName>
        <fullName evidence="3">peroxidase</fullName>
        <ecNumber evidence="3">1.11.1.7</ecNumber>
    </recommendedName>
</protein>
<dbReference type="Gramene" id="rna3662">
    <property type="protein sequence ID" value="RHN79820.1"/>
    <property type="gene ID" value="gene3662"/>
</dbReference>
<name>A0A396JND5_MEDTR</name>
<dbReference type="PRINTS" id="PR00458">
    <property type="entry name" value="PEROXIDASE"/>
</dbReference>
<keyword evidence="8" id="KW-0408">Iron</keyword>
<dbReference type="InterPro" id="IPR010255">
    <property type="entry name" value="Haem_peroxidase_sf"/>
</dbReference>
<dbReference type="EMBL" id="PSQE01000001">
    <property type="protein sequence ID" value="RHN79820.1"/>
    <property type="molecule type" value="Genomic_DNA"/>
</dbReference>
<comment type="caution">
    <text evidence="15">The sequence shown here is derived from an EMBL/GenBank/DDBJ whole genome shotgun (WGS) entry which is preliminary data.</text>
</comment>
<keyword evidence="7 15" id="KW-0560">Oxidoreductase</keyword>
<dbReference type="GO" id="GO:0046872">
    <property type="term" value="F:metal ion binding"/>
    <property type="evidence" value="ECO:0007669"/>
    <property type="project" value="UniProtKB-KW"/>
</dbReference>
<evidence type="ECO:0000256" key="3">
    <source>
        <dbReference type="ARBA" id="ARBA00012313"/>
    </source>
</evidence>
<dbReference type="Proteomes" id="UP000265566">
    <property type="component" value="Chromosome 1"/>
</dbReference>
<feature type="binding site" evidence="10">
    <location>
        <position position="52"/>
    </location>
    <ligand>
        <name>Ca(2+)</name>
        <dbReference type="ChEBI" id="CHEBI:29108"/>
        <label>1</label>
    </ligand>
</feature>
<evidence type="ECO:0000313" key="15">
    <source>
        <dbReference type="EMBL" id="RHN79820.1"/>
    </source>
</evidence>
<evidence type="ECO:0000256" key="7">
    <source>
        <dbReference type="ARBA" id="ARBA00023002"/>
    </source>
</evidence>
<dbReference type="Pfam" id="PF00141">
    <property type="entry name" value="peroxidase"/>
    <property type="match status" value="1"/>
</dbReference>
<dbReference type="GO" id="GO:0006979">
    <property type="term" value="P:response to oxidative stress"/>
    <property type="evidence" value="ECO:0007669"/>
    <property type="project" value="InterPro"/>
</dbReference>